<dbReference type="AlphaFoldDB" id="A0A918XHN4"/>
<gene>
    <name evidence="1" type="ORF">GCM10007147_35390</name>
</gene>
<sequence length="141" mass="16017">MHGWRDNRCGRSLKPGRAAETAGHWWNVYRKTVEWYGQTAEDEVTNARWCTPAQLQELVERTIDQAHGRLTENKFRDHPGIEPVWGQWLRDVGYIRTSAADLQSVEVLATTEPFSSCFSDLKYEHSSGDLSGPVRAASQPT</sequence>
<proteinExistence type="predicted"/>
<protein>
    <submittedName>
        <fullName evidence="1">Uncharacterized protein</fullName>
    </submittedName>
</protein>
<reference evidence="1 2" key="1">
    <citation type="journal article" date="2014" name="Int. J. Syst. Evol. Microbiol.">
        <title>Complete genome sequence of Corynebacterium casei LMG S-19264T (=DSM 44701T), isolated from a smear-ripened cheese.</title>
        <authorList>
            <consortium name="US DOE Joint Genome Institute (JGI-PGF)"/>
            <person name="Walter F."/>
            <person name="Albersmeier A."/>
            <person name="Kalinowski J."/>
            <person name="Ruckert C."/>
        </authorList>
    </citation>
    <scope>NUCLEOTIDE SEQUENCE [LARGE SCALE GENOMIC DNA]</scope>
    <source>
        <strain evidence="1 2">KCTC 19473</strain>
    </source>
</reference>
<dbReference type="EMBL" id="BMXL01000023">
    <property type="protein sequence ID" value="GHD32158.1"/>
    <property type="molecule type" value="Genomic_DNA"/>
</dbReference>
<keyword evidence="2" id="KW-1185">Reference proteome</keyword>
<accession>A0A918XHN4</accession>
<name>A0A918XHN4_9ACTN</name>
<organism evidence="1 2">
    <name type="scientific">Nocardiopsis kunsanensis</name>
    <dbReference type="NCBI Taxonomy" id="141693"/>
    <lineage>
        <taxon>Bacteria</taxon>
        <taxon>Bacillati</taxon>
        <taxon>Actinomycetota</taxon>
        <taxon>Actinomycetes</taxon>
        <taxon>Streptosporangiales</taxon>
        <taxon>Nocardiopsidaceae</taxon>
        <taxon>Nocardiopsis</taxon>
    </lineage>
</organism>
<evidence type="ECO:0000313" key="1">
    <source>
        <dbReference type="EMBL" id="GHD32158.1"/>
    </source>
</evidence>
<dbReference type="Proteomes" id="UP000654947">
    <property type="component" value="Unassembled WGS sequence"/>
</dbReference>
<comment type="caution">
    <text evidence="1">The sequence shown here is derived from an EMBL/GenBank/DDBJ whole genome shotgun (WGS) entry which is preliminary data.</text>
</comment>
<evidence type="ECO:0000313" key="2">
    <source>
        <dbReference type="Proteomes" id="UP000654947"/>
    </source>
</evidence>